<dbReference type="AlphaFoldDB" id="A0A5P3ABA1"/>
<keyword evidence="2" id="KW-0902">Two-component regulatory system</keyword>
<keyword evidence="5" id="KW-0804">Transcription</keyword>
<organism evidence="8 9">
    <name type="scientific">Roseovarius indicus</name>
    <dbReference type="NCBI Taxonomy" id="540747"/>
    <lineage>
        <taxon>Bacteria</taxon>
        <taxon>Pseudomonadati</taxon>
        <taxon>Pseudomonadota</taxon>
        <taxon>Alphaproteobacteria</taxon>
        <taxon>Rhodobacterales</taxon>
        <taxon>Roseobacteraceae</taxon>
        <taxon>Roseovarius</taxon>
    </lineage>
</organism>
<evidence type="ECO:0000313" key="9">
    <source>
        <dbReference type="Proteomes" id="UP000325785"/>
    </source>
</evidence>
<dbReference type="GO" id="GO:0006355">
    <property type="term" value="P:regulation of DNA-templated transcription"/>
    <property type="evidence" value="ECO:0007669"/>
    <property type="project" value="InterPro"/>
</dbReference>
<dbReference type="InterPro" id="IPR016032">
    <property type="entry name" value="Sig_transdc_resp-reg_C-effctor"/>
</dbReference>
<dbReference type="SUPFAM" id="SSF52172">
    <property type="entry name" value="CheY-like"/>
    <property type="match status" value="1"/>
</dbReference>
<evidence type="ECO:0000256" key="5">
    <source>
        <dbReference type="ARBA" id="ARBA00023163"/>
    </source>
</evidence>
<proteinExistence type="predicted"/>
<evidence type="ECO:0000259" key="7">
    <source>
        <dbReference type="PROSITE" id="PS51755"/>
    </source>
</evidence>
<feature type="DNA-binding region" description="OmpR/PhoB-type" evidence="6">
    <location>
        <begin position="114"/>
        <end position="219"/>
    </location>
</feature>
<evidence type="ECO:0000256" key="3">
    <source>
        <dbReference type="ARBA" id="ARBA00023015"/>
    </source>
</evidence>
<gene>
    <name evidence="8" type="primary">hssR</name>
    <name evidence="8" type="ORF">RIdsm_01372</name>
</gene>
<dbReference type="OrthoDB" id="7851642at2"/>
<protein>
    <submittedName>
        <fullName evidence="8">Heme response regulator HssR</fullName>
    </submittedName>
</protein>
<evidence type="ECO:0000313" key="8">
    <source>
        <dbReference type="EMBL" id="QEW25585.1"/>
    </source>
</evidence>
<dbReference type="PROSITE" id="PS51755">
    <property type="entry name" value="OMPR_PHOB"/>
    <property type="match status" value="1"/>
</dbReference>
<keyword evidence="4 6" id="KW-0238">DNA-binding</keyword>
<evidence type="ECO:0000256" key="1">
    <source>
        <dbReference type="ARBA" id="ARBA00022553"/>
    </source>
</evidence>
<feature type="domain" description="OmpR/PhoB-type" evidence="7">
    <location>
        <begin position="114"/>
        <end position="219"/>
    </location>
</feature>
<dbReference type="GO" id="GO:0000156">
    <property type="term" value="F:phosphorelay response regulator activity"/>
    <property type="evidence" value="ECO:0007669"/>
    <property type="project" value="TreeGrafter"/>
</dbReference>
<dbReference type="PANTHER" id="PTHR48111">
    <property type="entry name" value="REGULATOR OF RPOS"/>
    <property type="match status" value="1"/>
</dbReference>
<dbReference type="SUPFAM" id="SSF46894">
    <property type="entry name" value="C-terminal effector domain of the bipartite response regulators"/>
    <property type="match status" value="1"/>
</dbReference>
<keyword evidence="1" id="KW-0597">Phosphoprotein</keyword>
<dbReference type="KEGG" id="rid:RIdsm_01372"/>
<dbReference type="RefSeq" id="WP_057814770.1">
    <property type="nucleotide sequence ID" value="NZ_CAXRJZ010000111.1"/>
</dbReference>
<evidence type="ECO:0000256" key="4">
    <source>
        <dbReference type="ARBA" id="ARBA00023125"/>
    </source>
</evidence>
<dbReference type="Proteomes" id="UP000325785">
    <property type="component" value="Chromosome"/>
</dbReference>
<dbReference type="GO" id="GO:0032993">
    <property type="term" value="C:protein-DNA complex"/>
    <property type="evidence" value="ECO:0007669"/>
    <property type="project" value="TreeGrafter"/>
</dbReference>
<evidence type="ECO:0000256" key="2">
    <source>
        <dbReference type="ARBA" id="ARBA00023012"/>
    </source>
</evidence>
<accession>A0A5P3ABA1</accession>
<dbReference type="GO" id="GO:0005829">
    <property type="term" value="C:cytosol"/>
    <property type="evidence" value="ECO:0007669"/>
    <property type="project" value="TreeGrafter"/>
</dbReference>
<dbReference type="Pfam" id="PF00486">
    <property type="entry name" value="Trans_reg_C"/>
    <property type="match status" value="1"/>
</dbReference>
<evidence type="ECO:0000256" key="6">
    <source>
        <dbReference type="PROSITE-ProRule" id="PRU01091"/>
    </source>
</evidence>
<name>A0A5P3ABA1_9RHOB</name>
<dbReference type="CDD" id="cd00383">
    <property type="entry name" value="trans_reg_C"/>
    <property type="match status" value="1"/>
</dbReference>
<dbReference type="InterPro" id="IPR036388">
    <property type="entry name" value="WH-like_DNA-bd_sf"/>
</dbReference>
<dbReference type="InterPro" id="IPR011006">
    <property type="entry name" value="CheY-like_superfamily"/>
</dbReference>
<keyword evidence="3" id="KW-0805">Transcription regulation</keyword>
<sequence length="220" mass="24686">MFSVSLIFETCDQLALRYLFEGVLGVSSFVSASIERVEECLDEEELPPLWILGGDRKPARVLQLVRKVKKRDPSAAVVVLSRGGSDDFAAQAFKAGAADVLKEIGSLEVFTYRLRARLAGNEILTGLDFDDVTWDTEDFVSQRAGLTATESQIMHLMIHQDGQLVTRDQMSRAIDKKPWSYGDRKFDVHVAKLRKKLKSRFGEKIHVSTVRSAGYKLYVS</sequence>
<dbReference type="InterPro" id="IPR039420">
    <property type="entry name" value="WalR-like"/>
</dbReference>
<dbReference type="Gene3D" id="3.40.50.2300">
    <property type="match status" value="1"/>
</dbReference>
<dbReference type="SMART" id="SM00862">
    <property type="entry name" value="Trans_reg_C"/>
    <property type="match status" value="1"/>
</dbReference>
<dbReference type="GO" id="GO:0000976">
    <property type="term" value="F:transcription cis-regulatory region binding"/>
    <property type="evidence" value="ECO:0007669"/>
    <property type="project" value="TreeGrafter"/>
</dbReference>
<dbReference type="PANTHER" id="PTHR48111:SF1">
    <property type="entry name" value="TWO-COMPONENT RESPONSE REGULATOR ORR33"/>
    <property type="match status" value="1"/>
</dbReference>
<dbReference type="EMBL" id="CP031598">
    <property type="protein sequence ID" value="QEW25585.1"/>
    <property type="molecule type" value="Genomic_DNA"/>
</dbReference>
<reference evidence="8 9" key="1">
    <citation type="submission" date="2018-08" db="EMBL/GenBank/DDBJ databases">
        <title>Genetic Globetrotter - A new plasmid hitch-hiking vast phylogenetic and geographic distances.</title>
        <authorList>
            <person name="Vollmers J."/>
            <person name="Petersen J."/>
        </authorList>
    </citation>
    <scope>NUCLEOTIDE SEQUENCE [LARGE SCALE GENOMIC DNA]</scope>
    <source>
        <strain evidence="8 9">DSM 26383</strain>
    </source>
</reference>
<dbReference type="Gene3D" id="1.10.10.10">
    <property type="entry name" value="Winged helix-like DNA-binding domain superfamily/Winged helix DNA-binding domain"/>
    <property type="match status" value="1"/>
</dbReference>
<dbReference type="InterPro" id="IPR001867">
    <property type="entry name" value="OmpR/PhoB-type_DNA-bd"/>
</dbReference>